<name>A0A0J6F561_COCPO</name>
<proteinExistence type="predicted"/>
<sequence length="127" mass="14128">MKVLRAWGEPPNIAIRAACLLLEPTPTGSGGPAHPMERPRGRLAPKGELSPFFFIGKIDVPSNARDNPCHSSSEKAVIEFFHAAFRNDFLKKIHTPYRVYNFRSDIPTLKVVPVQDLCKIQSLGYVA</sequence>
<reference evidence="2" key="2">
    <citation type="journal article" date="2009" name="Genome Res.">
        <title>Comparative genomic analyses of the human fungal pathogens Coccidioides and their relatives.</title>
        <authorList>
            <person name="Sharpton T.J."/>
            <person name="Stajich J.E."/>
            <person name="Rounsley S.D."/>
            <person name="Gardner M.J."/>
            <person name="Wortman J.R."/>
            <person name="Jordar V.S."/>
            <person name="Maiti R."/>
            <person name="Kodira C.D."/>
            <person name="Neafsey D.E."/>
            <person name="Zeng Q."/>
            <person name="Hung C.-Y."/>
            <person name="McMahan C."/>
            <person name="Muszewska A."/>
            <person name="Grynberg M."/>
            <person name="Mandel M.A."/>
            <person name="Kellner E.M."/>
            <person name="Barker B.M."/>
            <person name="Galgiani J.N."/>
            <person name="Orbach M.J."/>
            <person name="Kirkland T.N."/>
            <person name="Cole G.T."/>
            <person name="Henn M.R."/>
            <person name="Birren B.W."/>
            <person name="Taylor J.W."/>
        </authorList>
    </citation>
    <scope>NUCLEOTIDE SEQUENCE [LARGE SCALE GENOMIC DNA]</scope>
    <source>
        <strain evidence="2">RMSCC 3488</strain>
    </source>
</reference>
<accession>A0A0J6F561</accession>
<dbReference type="Proteomes" id="UP000054567">
    <property type="component" value="Unassembled WGS sequence"/>
</dbReference>
<evidence type="ECO:0000313" key="1">
    <source>
        <dbReference type="EMBL" id="KMM68046.1"/>
    </source>
</evidence>
<reference evidence="1 2" key="1">
    <citation type="submission" date="2007-06" db="EMBL/GenBank/DDBJ databases">
        <title>The Genome Sequence of Coccidioides posadasii RMSCC_3488.</title>
        <authorList>
            <consortium name="Coccidioides Genome Resources Consortium"/>
            <consortium name="The Broad Institute Genome Sequencing Platform"/>
            <person name="Henn M.R."/>
            <person name="Sykes S."/>
            <person name="Young S."/>
            <person name="Jaffe D."/>
            <person name="Berlin A."/>
            <person name="Alvarez P."/>
            <person name="Butler J."/>
            <person name="Gnerre S."/>
            <person name="Grabherr M."/>
            <person name="Mauceli E."/>
            <person name="Brockman W."/>
            <person name="Kodira C."/>
            <person name="Alvarado L."/>
            <person name="Zeng Q."/>
            <person name="Crawford M."/>
            <person name="Antoine C."/>
            <person name="Devon K."/>
            <person name="Galgiani J."/>
            <person name="Orsborn K."/>
            <person name="Lewis M.L."/>
            <person name="Nusbaum C."/>
            <person name="Galagan J."/>
            <person name="Birren B."/>
        </authorList>
    </citation>
    <scope>NUCLEOTIDE SEQUENCE [LARGE SCALE GENOMIC DNA]</scope>
    <source>
        <strain evidence="1 2">RMSCC 3488</strain>
    </source>
</reference>
<dbReference type="VEuPathDB" id="FungiDB:CPAG_04378"/>
<organism evidence="1 2">
    <name type="scientific">Coccidioides posadasii RMSCC 3488</name>
    <dbReference type="NCBI Taxonomy" id="454284"/>
    <lineage>
        <taxon>Eukaryota</taxon>
        <taxon>Fungi</taxon>
        <taxon>Dikarya</taxon>
        <taxon>Ascomycota</taxon>
        <taxon>Pezizomycotina</taxon>
        <taxon>Eurotiomycetes</taxon>
        <taxon>Eurotiomycetidae</taxon>
        <taxon>Onygenales</taxon>
        <taxon>Onygenaceae</taxon>
        <taxon>Coccidioides</taxon>
    </lineage>
</organism>
<reference evidence="2" key="3">
    <citation type="journal article" date="2010" name="Genome Res.">
        <title>Population genomic sequencing of Coccidioides fungi reveals recent hybridization and transposon control.</title>
        <authorList>
            <person name="Neafsey D.E."/>
            <person name="Barker B.M."/>
            <person name="Sharpton T.J."/>
            <person name="Stajich J.E."/>
            <person name="Park D.J."/>
            <person name="Whiston E."/>
            <person name="Hung C.-Y."/>
            <person name="McMahan C."/>
            <person name="White J."/>
            <person name="Sykes S."/>
            <person name="Heiman D."/>
            <person name="Young S."/>
            <person name="Zeng Q."/>
            <person name="Abouelleil A."/>
            <person name="Aftuck L."/>
            <person name="Bessette D."/>
            <person name="Brown A."/>
            <person name="FitzGerald M."/>
            <person name="Lui A."/>
            <person name="Macdonald J.P."/>
            <person name="Priest M."/>
            <person name="Orbach M.J."/>
            <person name="Galgiani J.N."/>
            <person name="Kirkland T.N."/>
            <person name="Cole G.T."/>
            <person name="Birren B.W."/>
            <person name="Henn M.R."/>
            <person name="Taylor J.W."/>
            <person name="Rounsley S.D."/>
        </authorList>
    </citation>
    <scope>NUCLEOTIDE SEQUENCE [LARGE SCALE GENOMIC DNA]</scope>
    <source>
        <strain evidence="2">RMSCC 3488</strain>
    </source>
</reference>
<dbReference type="AlphaFoldDB" id="A0A0J6F561"/>
<protein>
    <submittedName>
        <fullName evidence="1">Uncharacterized protein</fullName>
    </submittedName>
</protein>
<evidence type="ECO:0000313" key="2">
    <source>
        <dbReference type="Proteomes" id="UP000054567"/>
    </source>
</evidence>
<gene>
    <name evidence="1" type="ORF">CPAG_04378</name>
</gene>
<dbReference type="EMBL" id="DS268110">
    <property type="protein sequence ID" value="KMM68046.1"/>
    <property type="molecule type" value="Genomic_DNA"/>
</dbReference>